<dbReference type="SUPFAM" id="SSF51735">
    <property type="entry name" value="NAD(P)-binding Rossmann-fold domains"/>
    <property type="match status" value="1"/>
</dbReference>
<proteinExistence type="predicted"/>
<feature type="domain" description="NAD(P)-binding" evidence="1">
    <location>
        <begin position="11"/>
        <end position="203"/>
    </location>
</feature>
<dbReference type="Gene3D" id="3.40.50.720">
    <property type="entry name" value="NAD(P)-binding Rossmann-like Domain"/>
    <property type="match status" value="1"/>
</dbReference>
<sequence length="235" mass="25857">MDFTGTVLVAGATGRTGKQVVHRLQHYGIDYRLFVRSGEKAVELFGPEVADRLTLGSVLSDDEVAMAVRNADAVISAVGGNVMDPDAPPPSAIDRDGIIRLARHAKARGVKQFILISSMAVTKPDHPLNKYGRVLSMKLESENEVRRLFSEDGFSYTILRPGGLIEGEPLQHRLLFDTGDRLETGRISRSDVAEAAVEALWEPFARKLTFELVQASEDEEPQASFSDQYRQIFGA</sequence>
<accession>A0ABR9XT93</accession>
<dbReference type="Proteomes" id="UP000619838">
    <property type="component" value="Unassembled WGS sequence"/>
</dbReference>
<comment type="caution">
    <text evidence="2">The sequence shown here is derived from an EMBL/GenBank/DDBJ whole genome shotgun (WGS) entry which is preliminary data.</text>
</comment>
<keyword evidence="3" id="KW-1185">Reference proteome</keyword>
<protein>
    <submittedName>
        <fullName evidence="2">SDR family oxidoreductase</fullName>
    </submittedName>
</protein>
<gene>
    <name evidence="2" type="ORF">INT08_08375</name>
</gene>
<dbReference type="InterPro" id="IPR016040">
    <property type="entry name" value="NAD(P)-bd_dom"/>
</dbReference>
<reference evidence="2 3" key="1">
    <citation type="journal article" date="2020" name="Microorganisms">
        <title>Simultaneous Genome Sequencing of Prosthecochloris ethylica and Desulfuromonas acetoxidans within a Syntrophic Mixture Reveals Unique Pili and Protein Interactions.</title>
        <authorList>
            <person name="Kyndt J.A."/>
            <person name="Van Beeumen J.J."/>
            <person name="Meyer T.E."/>
        </authorList>
    </citation>
    <scope>NUCLEOTIDE SEQUENCE [LARGE SCALE GENOMIC DNA]</scope>
    <source>
        <strain evidence="2 3">N3</strain>
    </source>
</reference>
<dbReference type="EMBL" id="JADGII010000013">
    <property type="protein sequence ID" value="MBF0637184.1"/>
    <property type="molecule type" value="Genomic_DNA"/>
</dbReference>
<dbReference type="PANTHER" id="PTHR15020">
    <property type="entry name" value="FLAVIN REDUCTASE-RELATED"/>
    <property type="match status" value="1"/>
</dbReference>
<evidence type="ECO:0000259" key="1">
    <source>
        <dbReference type="Pfam" id="PF13460"/>
    </source>
</evidence>
<dbReference type="RefSeq" id="WP_114608117.1">
    <property type="nucleotide sequence ID" value="NZ_JABVZQ010000012.1"/>
</dbReference>
<dbReference type="CDD" id="cd05243">
    <property type="entry name" value="SDR_a5"/>
    <property type="match status" value="1"/>
</dbReference>
<name>A0ABR9XT93_9CHLB</name>
<evidence type="ECO:0000313" key="3">
    <source>
        <dbReference type="Proteomes" id="UP000619838"/>
    </source>
</evidence>
<organism evidence="2 3">
    <name type="scientific">Prosthecochloris ethylica</name>
    <dbReference type="NCBI Taxonomy" id="2743976"/>
    <lineage>
        <taxon>Bacteria</taxon>
        <taxon>Pseudomonadati</taxon>
        <taxon>Chlorobiota</taxon>
        <taxon>Chlorobiia</taxon>
        <taxon>Chlorobiales</taxon>
        <taxon>Chlorobiaceae</taxon>
        <taxon>Prosthecochloris</taxon>
    </lineage>
</organism>
<dbReference type="PANTHER" id="PTHR15020:SF11">
    <property type="entry name" value="OS06G0360300 PROTEIN"/>
    <property type="match status" value="1"/>
</dbReference>
<dbReference type="Pfam" id="PF13460">
    <property type="entry name" value="NAD_binding_10"/>
    <property type="match status" value="1"/>
</dbReference>
<evidence type="ECO:0000313" key="2">
    <source>
        <dbReference type="EMBL" id="MBF0637184.1"/>
    </source>
</evidence>
<dbReference type="InterPro" id="IPR036291">
    <property type="entry name" value="NAD(P)-bd_dom_sf"/>
</dbReference>